<organism evidence="7 8">
    <name type="scientific">Sedimentitalea xiamensis</name>
    <dbReference type="NCBI Taxonomy" id="3050037"/>
    <lineage>
        <taxon>Bacteria</taxon>
        <taxon>Pseudomonadati</taxon>
        <taxon>Pseudomonadota</taxon>
        <taxon>Alphaproteobacteria</taxon>
        <taxon>Rhodobacterales</taxon>
        <taxon>Paracoccaceae</taxon>
        <taxon>Sedimentitalea</taxon>
    </lineage>
</organism>
<gene>
    <name evidence="7" type="primary">soxX</name>
    <name evidence="7" type="ORF">QO034_14975</name>
</gene>
<dbReference type="Pfam" id="PF00034">
    <property type="entry name" value="Cytochrom_C"/>
    <property type="match status" value="1"/>
</dbReference>
<name>A0ABT7FGZ6_9RHOB</name>
<feature type="signal peptide" evidence="5">
    <location>
        <begin position="1"/>
        <end position="19"/>
    </location>
</feature>
<dbReference type="InterPro" id="IPR009056">
    <property type="entry name" value="Cyt_c-like_dom"/>
</dbReference>
<feature type="chain" id="PRO_5046548551" evidence="5">
    <location>
        <begin position="20"/>
        <end position="156"/>
    </location>
</feature>
<evidence type="ECO:0000256" key="5">
    <source>
        <dbReference type="SAM" id="SignalP"/>
    </source>
</evidence>
<protein>
    <submittedName>
        <fullName evidence="7">Sulfur oxidation c-type cytochrome SoxX</fullName>
    </submittedName>
</protein>
<dbReference type="SUPFAM" id="SSF46626">
    <property type="entry name" value="Cytochrome c"/>
    <property type="match status" value="1"/>
</dbReference>
<evidence type="ECO:0000256" key="2">
    <source>
        <dbReference type="ARBA" id="ARBA00022723"/>
    </source>
</evidence>
<dbReference type="PROSITE" id="PS51007">
    <property type="entry name" value="CYTC"/>
    <property type="match status" value="1"/>
</dbReference>
<keyword evidence="5" id="KW-0732">Signal</keyword>
<evidence type="ECO:0000313" key="8">
    <source>
        <dbReference type="Proteomes" id="UP001227126"/>
    </source>
</evidence>
<dbReference type="EMBL" id="JASNJE010000019">
    <property type="protein sequence ID" value="MDK3074402.1"/>
    <property type="molecule type" value="Genomic_DNA"/>
</dbReference>
<keyword evidence="2 4" id="KW-0479">Metal-binding</keyword>
<dbReference type="InterPro" id="IPR030999">
    <property type="entry name" value="Thiosulf_SoxX"/>
</dbReference>
<dbReference type="Gene3D" id="1.10.760.10">
    <property type="entry name" value="Cytochrome c-like domain"/>
    <property type="match status" value="1"/>
</dbReference>
<evidence type="ECO:0000313" key="7">
    <source>
        <dbReference type="EMBL" id="MDK3074402.1"/>
    </source>
</evidence>
<reference evidence="7 8" key="1">
    <citation type="submission" date="2023-05" db="EMBL/GenBank/DDBJ databases">
        <title>Sedimentitalea sp. nov. JM2-8.</title>
        <authorList>
            <person name="Huang J."/>
        </authorList>
    </citation>
    <scope>NUCLEOTIDE SEQUENCE [LARGE SCALE GENOMIC DNA]</scope>
    <source>
        <strain evidence="7 8">JM2-8</strain>
    </source>
</reference>
<sequence length="156" mass="16307">MKLTRLTLATALVAGAAFAEDIKPADVAFSDGAIETSLTGMPGDPARAPEIMDKGAGNCIACHEVTALNDIPFHGEVGPTLDGAGSRWSEGELRGIVANAKMTFEGSMMPAFYKTDGFNRPGDAYTGKAAEGELAPLLTAQQVEDVVAFLMTLKDE</sequence>
<dbReference type="InterPro" id="IPR036909">
    <property type="entry name" value="Cyt_c-like_dom_sf"/>
</dbReference>
<keyword evidence="8" id="KW-1185">Reference proteome</keyword>
<accession>A0ABT7FGZ6</accession>
<comment type="caution">
    <text evidence="7">The sequence shown here is derived from an EMBL/GenBank/DDBJ whole genome shotgun (WGS) entry which is preliminary data.</text>
</comment>
<keyword evidence="3 4" id="KW-0408">Iron</keyword>
<keyword evidence="1 4" id="KW-0349">Heme</keyword>
<evidence type="ECO:0000256" key="1">
    <source>
        <dbReference type="ARBA" id="ARBA00022617"/>
    </source>
</evidence>
<dbReference type="NCBIfam" id="TIGR04485">
    <property type="entry name" value="thiosulf_SoxX"/>
    <property type="match status" value="1"/>
</dbReference>
<evidence type="ECO:0000256" key="4">
    <source>
        <dbReference type="PROSITE-ProRule" id="PRU00433"/>
    </source>
</evidence>
<proteinExistence type="predicted"/>
<dbReference type="Proteomes" id="UP001227126">
    <property type="component" value="Unassembled WGS sequence"/>
</dbReference>
<dbReference type="RefSeq" id="WP_284486335.1">
    <property type="nucleotide sequence ID" value="NZ_JASNJE010000019.1"/>
</dbReference>
<evidence type="ECO:0000259" key="6">
    <source>
        <dbReference type="PROSITE" id="PS51007"/>
    </source>
</evidence>
<evidence type="ECO:0000256" key="3">
    <source>
        <dbReference type="ARBA" id="ARBA00023004"/>
    </source>
</evidence>
<feature type="domain" description="Cytochrome c" evidence="6">
    <location>
        <begin position="43"/>
        <end position="154"/>
    </location>
</feature>